<proteinExistence type="inferred from homology"/>
<dbReference type="GO" id="GO:0005758">
    <property type="term" value="C:mitochondrial intermembrane space"/>
    <property type="evidence" value="ECO:0007669"/>
    <property type="project" value="UniProtKB-SubCell"/>
</dbReference>
<gene>
    <name evidence="25" type="ORF">AK830_g3859</name>
</gene>
<dbReference type="InterPro" id="IPR000262">
    <property type="entry name" value="FMN-dep_DH"/>
</dbReference>
<dbReference type="InterPro" id="IPR013785">
    <property type="entry name" value="Aldolase_TIM"/>
</dbReference>
<dbReference type="OrthoDB" id="1925334at2759"/>
<dbReference type="PROSITE" id="PS50255">
    <property type="entry name" value="CYTOCHROME_B5_2"/>
    <property type="match status" value="1"/>
</dbReference>
<evidence type="ECO:0000256" key="6">
    <source>
        <dbReference type="ARBA" id="ARBA00022617"/>
    </source>
</evidence>
<comment type="caution">
    <text evidence="25">The sequence shown here is derived from an EMBL/GenBank/DDBJ whole genome shotgun (WGS) entry which is preliminary data.</text>
</comment>
<evidence type="ECO:0000256" key="22">
    <source>
        <dbReference type="SAM" id="MobiDB-lite"/>
    </source>
</evidence>
<dbReference type="InterPro" id="IPR008259">
    <property type="entry name" value="FMN_hydac_DH_AS"/>
</dbReference>
<evidence type="ECO:0000256" key="7">
    <source>
        <dbReference type="ARBA" id="ARBA00022630"/>
    </source>
</evidence>
<evidence type="ECO:0000256" key="17">
    <source>
        <dbReference type="ARBA" id="ARBA00066458"/>
    </source>
</evidence>
<dbReference type="Proteomes" id="UP000050424">
    <property type="component" value="Unassembled WGS sequence"/>
</dbReference>
<dbReference type="PANTHER" id="PTHR10578">
    <property type="entry name" value="S -2-HYDROXY-ACID OXIDASE-RELATED"/>
    <property type="match status" value="1"/>
</dbReference>
<name>A0A0P7BMW4_9HYPO</name>
<evidence type="ECO:0000256" key="8">
    <source>
        <dbReference type="ARBA" id="ARBA00022643"/>
    </source>
</evidence>
<dbReference type="InterPro" id="IPR001199">
    <property type="entry name" value="Cyt_B5-like_heme/steroid-bd"/>
</dbReference>
<dbReference type="PROSITE" id="PS00557">
    <property type="entry name" value="FMN_HYDROXY_ACID_DH_1"/>
    <property type="match status" value="1"/>
</dbReference>
<organism evidence="25 26">
    <name type="scientific">Neonectria ditissima</name>
    <dbReference type="NCBI Taxonomy" id="78410"/>
    <lineage>
        <taxon>Eukaryota</taxon>
        <taxon>Fungi</taxon>
        <taxon>Dikarya</taxon>
        <taxon>Ascomycota</taxon>
        <taxon>Pezizomycotina</taxon>
        <taxon>Sordariomycetes</taxon>
        <taxon>Hypocreomycetidae</taxon>
        <taxon>Hypocreales</taxon>
        <taxon>Nectriaceae</taxon>
        <taxon>Neonectria</taxon>
    </lineage>
</organism>
<evidence type="ECO:0000256" key="14">
    <source>
        <dbReference type="ARBA" id="ARBA00052399"/>
    </source>
</evidence>
<feature type="compositionally biased region" description="Basic and acidic residues" evidence="22">
    <location>
        <begin position="286"/>
        <end position="296"/>
    </location>
</feature>
<evidence type="ECO:0000256" key="1">
    <source>
        <dbReference type="ARBA" id="ARBA00001917"/>
    </source>
</evidence>
<evidence type="ECO:0000313" key="25">
    <source>
        <dbReference type="EMBL" id="KPM42718.1"/>
    </source>
</evidence>
<sequence>MALKDTDVAEHNTPESCWVTIHGRAYDMTSFVADHPGGPETILEYAGKDATAVYDPIHPSGTLDKYLDPSKHLGPVVSTANVQAEDETPEDIERQDRIAHKPLLSQCYNLFDFEVVARRVMKRTSWAYYASAADNELVGQTQFFCSSITNPSQTAQENQRVFQRIWFRPKVLVNVEHVDISTTMLGAKTSIPIYVSATALNKLGHPEGEVVFTRASHKHNIIQMIPTLSSCSFDEIIDARGDGQVQWLQLYVSKDREATKRVVQAAEERGCKGLCITVDNPQVGRRERQLRSKYTEPADGQDTNSQGSVRATSNLLDSTLSWADIPWFQSITSMPIVIKGVQRVEDVLKAVEYGCQGVILSNHGGRQLEFAPSSIEVLAETMPVLRERGLQDKIEVYVDGGIRRGTDILKALCLGARGVGIGRAFLYALGSYGQVGVERAIQLLKDELEMDMRLIGCNRLEELNPSLLSFRGVGDHSAPYADGLSLAAYDPLTPVPQRNKAKL</sequence>
<dbReference type="InterPro" id="IPR037396">
    <property type="entry name" value="FMN_HAD"/>
</dbReference>
<dbReference type="InterPro" id="IPR036400">
    <property type="entry name" value="Cyt_B5-like_heme/steroid_sf"/>
</dbReference>
<feature type="domain" description="Cytochrome b5 heme-binding" evidence="23">
    <location>
        <begin position="1"/>
        <end position="77"/>
    </location>
</feature>
<dbReference type="PROSITE" id="PS00191">
    <property type="entry name" value="CYTOCHROME_B5_1"/>
    <property type="match status" value="1"/>
</dbReference>
<dbReference type="Gene3D" id="3.20.20.70">
    <property type="entry name" value="Aldolase class I"/>
    <property type="match status" value="1"/>
</dbReference>
<dbReference type="InterPro" id="IPR018506">
    <property type="entry name" value="Cyt_B5_heme-BS"/>
</dbReference>
<feature type="domain" description="FMN hydroxy acid dehydrogenase" evidence="24">
    <location>
        <begin position="118"/>
        <end position="473"/>
    </location>
</feature>
<dbReference type="CDD" id="cd02922">
    <property type="entry name" value="FCB2_FMN"/>
    <property type="match status" value="1"/>
</dbReference>
<evidence type="ECO:0000256" key="13">
    <source>
        <dbReference type="ARBA" id="ARBA00023128"/>
    </source>
</evidence>
<evidence type="ECO:0000256" key="12">
    <source>
        <dbReference type="ARBA" id="ARBA00023004"/>
    </source>
</evidence>
<dbReference type="FunFam" id="3.10.120.10:FF:000009">
    <property type="entry name" value="Cytochrome b2, mitochondrial, putative"/>
    <property type="match status" value="1"/>
</dbReference>
<dbReference type="SUPFAM" id="SSF51395">
    <property type="entry name" value="FMN-linked oxidoreductases"/>
    <property type="match status" value="1"/>
</dbReference>
<dbReference type="InterPro" id="IPR037458">
    <property type="entry name" value="L-MDH/L-LDH_FMN-bd"/>
</dbReference>
<dbReference type="Gene3D" id="3.10.120.10">
    <property type="entry name" value="Cytochrome b5-like heme/steroid binding domain"/>
    <property type="match status" value="1"/>
</dbReference>
<comment type="similarity">
    <text evidence="15">In the C-terminal section; belongs to the FMN-dependent alpha-hydroxy acid dehydrogenase family.</text>
</comment>
<comment type="subunit">
    <text evidence="4">Homotetramer.</text>
</comment>
<evidence type="ECO:0000256" key="16">
    <source>
        <dbReference type="ARBA" id="ARBA00061589"/>
    </source>
</evidence>
<evidence type="ECO:0000256" key="18">
    <source>
        <dbReference type="ARBA" id="ARBA00068515"/>
    </source>
</evidence>
<evidence type="ECO:0000256" key="4">
    <source>
        <dbReference type="ARBA" id="ARBA00011881"/>
    </source>
</evidence>
<dbReference type="FunFam" id="3.20.20.70:FF:000062">
    <property type="entry name" value="Cytochrome b2, mitochondrial, putative"/>
    <property type="match status" value="1"/>
</dbReference>
<keyword evidence="12" id="KW-0408">Iron</keyword>
<evidence type="ECO:0000256" key="21">
    <source>
        <dbReference type="ARBA" id="ARBA00078938"/>
    </source>
</evidence>
<dbReference type="SMART" id="SM01117">
    <property type="entry name" value="Cyt-b5"/>
    <property type="match status" value="1"/>
</dbReference>
<feature type="region of interest" description="Disordered" evidence="22">
    <location>
        <begin position="286"/>
        <end position="309"/>
    </location>
</feature>
<dbReference type="SUPFAM" id="SSF55856">
    <property type="entry name" value="Cytochrome b5-like heme/steroid binding domain"/>
    <property type="match status" value="1"/>
</dbReference>
<evidence type="ECO:0000313" key="26">
    <source>
        <dbReference type="Proteomes" id="UP000050424"/>
    </source>
</evidence>
<evidence type="ECO:0000259" key="24">
    <source>
        <dbReference type="PROSITE" id="PS51349"/>
    </source>
</evidence>
<dbReference type="PROSITE" id="PS51349">
    <property type="entry name" value="FMN_HYDROXY_ACID_DH_2"/>
    <property type="match status" value="1"/>
</dbReference>
<keyword evidence="8" id="KW-0288">FMN</keyword>
<dbReference type="GO" id="GO:0020037">
    <property type="term" value="F:heme binding"/>
    <property type="evidence" value="ECO:0007669"/>
    <property type="project" value="InterPro"/>
</dbReference>
<keyword evidence="6" id="KW-0349">Heme</keyword>
<evidence type="ECO:0000256" key="15">
    <source>
        <dbReference type="ARBA" id="ARBA00061137"/>
    </source>
</evidence>
<evidence type="ECO:0000256" key="20">
    <source>
        <dbReference type="ARBA" id="ARBA00078774"/>
    </source>
</evidence>
<reference evidence="25 26" key="1">
    <citation type="submission" date="2015-09" db="EMBL/GenBank/DDBJ databases">
        <title>Draft genome of a European isolate of the apple canker pathogen Neonectria ditissima.</title>
        <authorList>
            <person name="Gomez-Cortecero A."/>
            <person name="Harrison R.J."/>
            <person name="Armitage A.D."/>
        </authorList>
    </citation>
    <scope>NUCLEOTIDE SEQUENCE [LARGE SCALE GENOMIC DNA]</scope>
    <source>
        <strain evidence="25 26">R09/05</strain>
    </source>
</reference>
<dbReference type="GO" id="GO:0006089">
    <property type="term" value="P:lactate metabolic process"/>
    <property type="evidence" value="ECO:0007669"/>
    <property type="project" value="TreeGrafter"/>
</dbReference>
<evidence type="ECO:0000256" key="19">
    <source>
        <dbReference type="ARBA" id="ARBA00075949"/>
    </source>
</evidence>
<keyword evidence="7" id="KW-0285">Flavoprotein</keyword>
<dbReference type="EC" id="1.1.2.3" evidence="17"/>
<evidence type="ECO:0000256" key="3">
    <source>
        <dbReference type="ARBA" id="ARBA00004569"/>
    </source>
</evidence>
<evidence type="ECO:0000256" key="5">
    <source>
        <dbReference type="ARBA" id="ARBA00022448"/>
    </source>
</evidence>
<comment type="similarity">
    <text evidence="16">In the N-terminal section; belongs to the cytochrome b5 family.</text>
</comment>
<dbReference type="AlphaFoldDB" id="A0A0P7BMW4"/>
<evidence type="ECO:0000259" key="23">
    <source>
        <dbReference type="PROSITE" id="PS50255"/>
    </source>
</evidence>
<dbReference type="EMBL" id="LKCW01000044">
    <property type="protein sequence ID" value="KPM42718.1"/>
    <property type="molecule type" value="Genomic_DNA"/>
</dbReference>
<dbReference type="Pfam" id="PF01070">
    <property type="entry name" value="FMN_dh"/>
    <property type="match status" value="1"/>
</dbReference>
<keyword evidence="11" id="KW-0560">Oxidoreductase</keyword>
<dbReference type="GO" id="GO:0004460">
    <property type="term" value="F:L-lactate dehydrogenase (cytochrome) activity"/>
    <property type="evidence" value="ECO:0007669"/>
    <property type="project" value="UniProtKB-EC"/>
</dbReference>
<dbReference type="PANTHER" id="PTHR10578:SF148">
    <property type="entry name" value="L-LACTATE DEHYDROGENASE (CYTOCHROME)"/>
    <property type="match status" value="1"/>
</dbReference>
<protein>
    <recommendedName>
        <fullName evidence="18">L-lactate dehydrogenase (cytochrome)</fullName>
        <ecNumber evidence="17">1.1.2.3</ecNumber>
    </recommendedName>
    <alternativeName>
        <fullName evidence="20">Cytochrome b2</fullName>
    </alternativeName>
    <alternativeName>
        <fullName evidence="19">Flavocytochrome b2</fullName>
    </alternativeName>
    <alternativeName>
        <fullName evidence="21">L-lactate ferricytochrome c oxidoreductase</fullName>
    </alternativeName>
</protein>
<evidence type="ECO:0000256" key="11">
    <source>
        <dbReference type="ARBA" id="ARBA00023002"/>
    </source>
</evidence>
<keyword evidence="10" id="KW-0809">Transit peptide</keyword>
<dbReference type="GO" id="GO:0046872">
    <property type="term" value="F:metal ion binding"/>
    <property type="evidence" value="ECO:0007669"/>
    <property type="project" value="UniProtKB-KW"/>
</dbReference>
<accession>A0A0P7BMW4</accession>
<keyword evidence="13" id="KW-0496">Mitochondrion</keyword>
<comment type="subcellular location">
    <subcellularLocation>
        <location evidence="3">Mitochondrion intermembrane space</location>
    </subcellularLocation>
</comment>
<keyword evidence="5" id="KW-0813">Transport</keyword>
<comment type="cofactor">
    <cofactor evidence="1">
        <name>FMN</name>
        <dbReference type="ChEBI" id="CHEBI:58210"/>
    </cofactor>
</comment>
<dbReference type="STRING" id="78410.A0A0P7BMW4"/>
<evidence type="ECO:0000256" key="2">
    <source>
        <dbReference type="ARBA" id="ARBA00001970"/>
    </source>
</evidence>
<dbReference type="Pfam" id="PF00173">
    <property type="entry name" value="Cyt-b5"/>
    <property type="match status" value="1"/>
</dbReference>
<keyword evidence="9" id="KW-0479">Metal-binding</keyword>
<comment type="catalytic activity">
    <reaction evidence="14">
        <text>(S)-lactate + 2 Fe(III)-[cytochrome c] = 2 Fe(II)-[cytochrome c] + pyruvate + 2 H(+)</text>
        <dbReference type="Rhea" id="RHEA:19909"/>
        <dbReference type="Rhea" id="RHEA-COMP:10350"/>
        <dbReference type="Rhea" id="RHEA-COMP:14399"/>
        <dbReference type="ChEBI" id="CHEBI:15361"/>
        <dbReference type="ChEBI" id="CHEBI:15378"/>
        <dbReference type="ChEBI" id="CHEBI:16651"/>
        <dbReference type="ChEBI" id="CHEBI:29033"/>
        <dbReference type="ChEBI" id="CHEBI:29034"/>
        <dbReference type="EC" id="1.1.2.3"/>
    </reaction>
    <physiologicalReaction direction="left-to-right" evidence="14">
        <dbReference type="Rhea" id="RHEA:19910"/>
    </physiologicalReaction>
</comment>
<keyword evidence="26" id="KW-1185">Reference proteome</keyword>
<evidence type="ECO:0000256" key="10">
    <source>
        <dbReference type="ARBA" id="ARBA00022946"/>
    </source>
</evidence>
<evidence type="ECO:0000256" key="9">
    <source>
        <dbReference type="ARBA" id="ARBA00022723"/>
    </source>
</evidence>
<comment type="cofactor">
    <cofactor evidence="2">
        <name>heme b</name>
        <dbReference type="ChEBI" id="CHEBI:60344"/>
    </cofactor>
</comment>